<comment type="caution">
    <text evidence="1">The sequence shown here is derived from an EMBL/GenBank/DDBJ whole genome shotgun (WGS) entry which is preliminary data.</text>
</comment>
<dbReference type="Proteomes" id="UP000789525">
    <property type="component" value="Unassembled WGS sequence"/>
</dbReference>
<accession>A0ACA9LSW5</accession>
<evidence type="ECO:0000313" key="2">
    <source>
        <dbReference type="Proteomes" id="UP000789525"/>
    </source>
</evidence>
<keyword evidence="2" id="KW-1185">Reference proteome</keyword>
<name>A0ACA9LSW5_9GLOM</name>
<evidence type="ECO:0000313" key="1">
    <source>
        <dbReference type="EMBL" id="CAG8544534.1"/>
    </source>
</evidence>
<gene>
    <name evidence="1" type="ORF">ACOLOM_LOCUS4600</name>
</gene>
<organism evidence="1 2">
    <name type="scientific">Acaulospora colombiana</name>
    <dbReference type="NCBI Taxonomy" id="27376"/>
    <lineage>
        <taxon>Eukaryota</taxon>
        <taxon>Fungi</taxon>
        <taxon>Fungi incertae sedis</taxon>
        <taxon>Mucoromycota</taxon>
        <taxon>Glomeromycotina</taxon>
        <taxon>Glomeromycetes</taxon>
        <taxon>Diversisporales</taxon>
        <taxon>Acaulosporaceae</taxon>
        <taxon>Acaulospora</taxon>
    </lineage>
</organism>
<proteinExistence type="predicted"/>
<dbReference type="EMBL" id="CAJVPT010007768">
    <property type="protein sequence ID" value="CAG8544534.1"/>
    <property type="molecule type" value="Genomic_DNA"/>
</dbReference>
<sequence length="454" mass="50319">MLRLLAIFSNSSSEDSANKKAKEKKTQSKKEAEEAIKEQPEVKRKNEQNVQCDEKKSKSKKKPQVNDPPSGEGKDTKVKKKKSHDRDSGLGEMIDNDDFHPPGFNREATTHRRHKKIPQYGYFDSELDGVFPNGDRSRGHVARLSHPPKSRAGHLSGCSNVPTISSPSLVTNKSSASFDNGTRARQHLSLSAKNQHCDVVSNGELGCWEESYNNHEARNLGVPPFSTPAMPNSRARNLSLNSIPRSDPFTRSAPPPRRASDGAVLSSTKLQSEKGKKTMKLSEYHKYQEEKIAAQYHRYRVNPLPISDESEVIPARPGTPTLIQIQHEYKSLNVQGSSLRRISMTESNSGFARNSQPPIIGRPEQRRNHSETTIMQQQLNVPRAPQPRRNTPSCLPTQFHNSVTSLSSSSSTSGSGGPPTPTSKRSSVNIIGSRPGTPSMNEKDKRKRSTLGYC</sequence>
<reference evidence="1" key="1">
    <citation type="submission" date="2021-06" db="EMBL/GenBank/DDBJ databases">
        <authorList>
            <person name="Kallberg Y."/>
            <person name="Tangrot J."/>
            <person name="Rosling A."/>
        </authorList>
    </citation>
    <scope>NUCLEOTIDE SEQUENCE</scope>
    <source>
        <strain evidence="1">CL356</strain>
    </source>
</reference>
<protein>
    <submittedName>
        <fullName evidence="1">455_t:CDS:1</fullName>
    </submittedName>
</protein>